<dbReference type="InterPro" id="IPR027417">
    <property type="entry name" value="P-loop_NTPase"/>
</dbReference>
<dbReference type="RefSeq" id="XP_002668250.1">
    <property type="nucleotide sequence ID" value="XM_002668204.1"/>
</dbReference>
<accession>D2W5Z7</accession>
<dbReference type="GO" id="GO:0006629">
    <property type="term" value="P:lipid metabolic process"/>
    <property type="evidence" value="ECO:0007669"/>
    <property type="project" value="InterPro"/>
</dbReference>
<dbReference type="SUPFAM" id="SSF52540">
    <property type="entry name" value="P-loop containing nucleoside triphosphate hydrolases"/>
    <property type="match status" value="1"/>
</dbReference>
<protein>
    <submittedName>
        <fullName evidence="3">Predicted protein</fullName>
    </submittedName>
</protein>
<dbReference type="InterPro" id="IPR029058">
    <property type="entry name" value="AB_hydrolase_fold"/>
</dbReference>
<dbReference type="EMBL" id="GG739181">
    <property type="protein sequence ID" value="EFC35506.1"/>
    <property type="molecule type" value="Genomic_DNA"/>
</dbReference>
<proteinExistence type="predicted"/>
<evidence type="ECO:0000313" key="4">
    <source>
        <dbReference type="Proteomes" id="UP000006671"/>
    </source>
</evidence>
<dbReference type="OrthoDB" id="10015228at2759"/>
<name>D2W5Z7_NAEGR</name>
<feature type="domain" description="G" evidence="2">
    <location>
        <begin position="360"/>
        <end position="470"/>
    </location>
</feature>
<dbReference type="CDD" id="cd00882">
    <property type="entry name" value="Ras_like_GTPase"/>
    <property type="match status" value="1"/>
</dbReference>
<gene>
    <name evidence="3" type="ORF">NAEGRDRAFT_82367</name>
</gene>
<dbReference type="Pfam" id="PF01764">
    <property type="entry name" value="Lipase_3"/>
    <property type="match status" value="1"/>
</dbReference>
<dbReference type="PANTHER" id="PTHR45856:SF21">
    <property type="entry name" value="FUNGAL LIPASE-LIKE DOMAIN-CONTAINING PROTEIN"/>
    <property type="match status" value="1"/>
</dbReference>
<dbReference type="KEGG" id="ngr:NAEGRDRAFT_82367"/>
<dbReference type="PANTHER" id="PTHR45856">
    <property type="entry name" value="ALPHA/BETA-HYDROLASES SUPERFAMILY PROTEIN"/>
    <property type="match status" value="1"/>
</dbReference>
<keyword evidence="4" id="KW-1185">Reference proteome</keyword>
<sequence length="635" mass="72862">MVLESVLSEDNKVYSDAKSYCQLLLTCAIACEISYMPDPLYTLNKEYSQFEHGIKKLCSSITNDMDAKATLETRYVVADCSDENRKRIVVAIRGSYSKSDILTDVKLIPAMNYYGYGVLHSGFLERAKFIPLDYFLEKINEGYQVVITGHSMGGAVGAILATRLMQATEAKAIKKPPIQFIGFGVPLLADVKFKERILKDEQSNYFHFYINEKDCVPRSISIVSEIISLSAESDLIDQVSNFLKTVVSAISSITGRVHRAEIINSGISVFQWFSKVIAKVIHKYAPQFSPFGNHIHISYSNNKQIYDDNAYILDHWSEVFGKGSTIGWVSVSERKKVLRVLKSACINYQIRQELMKNFYVGVVGMKKCGKSTFVEKFLHRNANASSIIATTEIQAYPLTSNSSNFAVWDFPHYESQDHLHKVQFITSRFLLDYIVVVYDALSKCDKEECKEHINVIKQSNDHRFIVLMNKADALYKPNMNMTKDHFDDTRRECSLKLGVDISRVILTSVDPAINNIHQLKPWGVNMMSEIRDVIWEDLKTTAKRTVAEVEQEWNSLKKYDALKVSIEFRRKGKNSSFCFSWDKLKNLQFRELVEELKNEFDYDNIKITTKNSLEEISDMQQLLEHEDHEFIVEKQ</sequence>
<feature type="domain" description="Fungal lipase-type" evidence="1">
    <location>
        <begin position="89"/>
        <end position="220"/>
    </location>
</feature>
<evidence type="ECO:0000313" key="3">
    <source>
        <dbReference type="EMBL" id="EFC35506.1"/>
    </source>
</evidence>
<dbReference type="SUPFAM" id="SSF53474">
    <property type="entry name" value="alpha/beta-Hydrolases"/>
    <property type="match status" value="1"/>
</dbReference>
<dbReference type="CDD" id="cd00519">
    <property type="entry name" value="Lipase_3"/>
    <property type="match status" value="1"/>
</dbReference>
<dbReference type="Gene3D" id="3.40.50.300">
    <property type="entry name" value="P-loop containing nucleotide triphosphate hydrolases"/>
    <property type="match status" value="1"/>
</dbReference>
<dbReference type="Pfam" id="PF01926">
    <property type="entry name" value="MMR_HSR1"/>
    <property type="match status" value="1"/>
</dbReference>
<evidence type="ECO:0000259" key="1">
    <source>
        <dbReference type="Pfam" id="PF01764"/>
    </source>
</evidence>
<dbReference type="InterPro" id="IPR002921">
    <property type="entry name" value="Fungal_lipase-type"/>
</dbReference>
<dbReference type="VEuPathDB" id="AmoebaDB:NAEGRDRAFT_82367"/>
<dbReference type="InterPro" id="IPR051218">
    <property type="entry name" value="Sec_MonoDiacylglyc_Lipase"/>
</dbReference>
<reference evidence="3 4" key="1">
    <citation type="journal article" date="2010" name="Cell">
        <title>The genome of Naegleria gruberi illuminates early eukaryotic versatility.</title>
        <authorList>
            <person name="Fritz-Laylin L.K."/>
            <person name="Prochnik S.E."/>
            <person name="Ginger M.L."/>
            <person name="Dacks J.B."/>
            <person name="Carpenter M.L."/>
            <person name="Field M.C."/>
            <person name="Kuo A."/>
            <person name="Paredez A."/>
            <person name="Chapman J."/>
            <person name="Pham J."/>
            <person name="Shu S."/>
            <person name="Neupane R."/>
            <person name="Cipriano M."/>
            <person name="Mancuso J."/>
            <person name="Tu H."/>
            <person name="Salamov A."/>
            <person name="Lindquist E."/>
            <person name="Shapiro H."/>
            <person name="Lucas S."/>
            <person name="Grigoriev I.V."/>
            <person name="Cande W.Z."/>
            <person name="Fulton C."/>
            <person name="Rokhsar D.S."/>
            <person name="Dawson S.C."/>
        </authorList>
    </citation>
    <scope>NUCLEOTIDE SEQUENCE [LARGE SCALE GENOMIC DNA]</scope>
    <source>
        <strain evidence="3 4">NEG-M</strain>
    </source>
</reference>
<organism evidence="4">
    <name type="scientific">Naegleria gruberi</name>
    <name type="common">Amoeba</name>
    <dbReference type="NCBI Taxonomy" id="5762"/>
    <lineage>
        <taxon>Eukaryota</taxon>
        <taxon>Discoba</taxon>
        <taxon>Heterolobosea</taxon>
        <taxon>Tetramitia</taxon>
        <taxon>Eutetramitia</taxon>
        <taxon>Vahlkampfiidae</taxon>
        <taxon>Naegleria</taxon>
    </lineage>
</organism>
<dbReference type="AlphaFoldDB" id="D2W5Z7"/>
<dbReference type="GeneID" id="8856421"/>
<dbReference type="Proteomes" id="UP000006671">
    <property type="component" value="Unassembled WGS sequence"/>
</dbReference>
<evidence type="ECO:0000259" key="2">
    <source>
        <dbReference type="Pfam" id="PF01926"/>
    </source>
</evidence>
<dbReference type="InterPro" id="IPR006073">
    <property type="entry name" value="GTP-bd"/>
</dbReference>
<dbReference type="GO" id="GO:0005525">
    <property type="term" value="F:GTP binding"/>
    <property type="evidence" value="ECO:0007669"/>
    <property type="project" value="InterPro"/>
</dbReference>
<dbReference type="InParanoid" id="D2W5Z7"/>
<dbReference type="Gene3D" id="3.40.50.1820">
    <property type="entry name" value="alpha/beta hydrolase"/>
    <property type="match status" value="1"/>
</dbReference>